<dbReference type="GO" id="GO:0006352">
    <property type="term" value="P:DNA-templated transcription initiation"/>
    <property type="evidence" value="ECO:0007669"/>
    <property type="project" value="InterPro"/>
</dbReference>
<evidence type="ECO:0000313" key="2">
    <source>
        <dbReference type="EMBL" id="MBC2293747.1"/>
    </source>
</evidence>
<name>A0A842GBT0_9LIST</name>
<proteinExistence type="predicted"/>
<sequence length="183" mass="21750">MRELIYEYEEGRKELIEYIKTLPDERPKFFRNYKLIRDSQRDQRRTQAYAMLRDIEYALKWMRDGYDPNRTKGIDKKDGYKNIIKLDPGVLQRYYSESVTLIKSNDSNVIDMQQSVLESVMAMLSKREKDAYILVRANEYTFAEAAEALNITKASVQKYIERAEKKISDAYANDLFFQQYLTS</sequence>
<dbReference type="EMBL" id="JAARZT010000020">
    <property type="protein sequence ID" value="MBC2293747.1"/>
    <property type="molecule type" value="Genomic_DNA"/>
</dbReference>
<dbReference type="Gene3D" id="1.10.10.10">
    <property type="entry name" value="Winged helix-like DNA-binding domain superfamily/Winged helix DNA-binding domain"/>
    <property type="match status" value="1"/>
</dbReference>
<accession>A0A842GBT0</accession>
<dbReference type="InterPro" id="IPR036388">
    <property type="entry name" value="WH-like_DNA-bd_sf"/>
</dbReference>
<dbReference type="RefSeq" id="WP_185574431.1">
    <property type="nucleotide sequence ID" value="NZ_JAARYL010000014.1"/>
</dbReference>
<dbReference type="GO" id="GO:0016987">
    <property type="term" value="F:sigma factor activity"/>
    <property type="evidence" value="ECO:0007669"/>
    <property type="project" value="InterPro"/>
</dbReference>
<gene>
    <name evidence="2" type="ORF">HCC36_10955</name>
</gene>
<dbReference type="InterPro" id="IPR013249">
    <property type="entry name" value="RNA_pol_sigma70_r4_t2"/>
</dbReference>
<evidence type="ECO:0000313" key="3">
    <source>
        <dbReference type="Proteomes" id="UP000543005"/>
    </source>
</evidence>
<dbReference type="GO" id="GO:0003677">
    <property type="term" value="F:DNA binding"/>
    <property type="evidence" value="ECO:0007669"/>
    <property type="project" value="InterPro"/>
</dbReference>
<dbReference type="InterPro" id="IPR013324">
    <property type="entry name" value="RNA_pol_sigma_r3/r4-like"/>
</dbReference>
<dbReference type="SUPFAM" id="SSF88659">
    <property type="entry name" value="Sigma3 and sigma4 domains of RNA polymerase sigma factors"/>
    <property type="match status" value="1"/>
</dbReference>
<reference evidence="2 3" key="1">
    <citation type="submission" date="2020-03" db="EMBL/GenBank/DDBJ databases">
        <title>Soil Listeria distribution.</title>
        <authorList>
            <person name="Liao J."/>
            <person name="Wiedmann M."/>
        </authorList>
    </citation>
    <scope>NUCLEOTIDE SEQUENCE [LARGE SCALE GENOMIC DNA]</scope>
    <source>
        <strain evidence="2 3">FSL L7-0051</strain>
    </source>
</reference>
<dbReference type="Pfam" id="PF08281">
    <property type="entry name" value="Sigma70_r4_2"/>
    <property type="match status" value="1"/>
</dbReference>
<feature type="domain" description="RNA polymerase sigma factor 70 region 4 type 2" evidence="1">
    <location>
        <begin position="117"/>
        <end position="167"/>
    </location>
</feature>
<evidence type="ECO:0000259" key="1">
    <source>
        <dbReference type="Pfam" id="PF08281"/>
    </source>
</evidence>
<protein>
    <recommendedName>
        <fullName evidence="1">RNA polymerase sigma factor 70 region 4 type 2 domain-containing protein</fullName>
    </recommendedName>
</protein>
<organism evidence="2 3">
    <name type="scientific">Listeria booriae</name>
    <dbReference type="NCBI Taxonomy" id="1552123"/>
    <lineage>
        <taxon>Bacteria</taxon>
        <taxon>Bacillati</taxon>
        <taxon>Bacillota</taxon>
        <taxon>Bacilli</taxon>
        <taxon>Bacillales</taxon>
        <taxon>Listeriaceae</taxon>
        <taxon>Listeria</taxon>
    </lineage>
</organism>
<comment type="caution">
    <text evidence="2">The sequence shown here is derived from an EMBL/GenBank/DDBJ whole genome shotgun (WGS) entry which is preliminary data.</text>
</comment>
<dbReference type="AlphaFoldDB" id="A0A842GBT0"/>
<dbReference type="Proteomes" id="UP000543005">
    <property type="component" value="Unassembled WGS sequence"/>
</dbReference>